<evidence type="ECO:0000256" key="1">
    <source>
        <dbReference type="SAM" id="MobiDB-lite"/>
    </source>
</evidence>
<gene>
    <name evidence="3" type="ORF">Lmor_1232</name>
    <name evidence="4" type="ORF">NCTC12239_00211</name>
</gene>
<dbReference type="OrthoDB" id="5650925at2"/>
<dbReference type="PANTHER" id="PTHR44167:SF30">
    <property type="entry name" value="PHOSPHORYLASE KINASE"/>
    <property type="match status" value="1"/>
</dbReference>
<feature type="compositionally biased region" description="Basic residues" evidence="1">
    <location>
        <begin position="1"/>
        <end position="11"/>
    </location>
</feature>
<dbReference type="Pfam" id="PF00069">
    <property type="entry name" value="Pkinase"/>
    <property type="match status" value="1"/>
</dbReference>
<feature type="region of interest" description="Disordered" evidence="1">
    <location>
        <begin position="595"/>
        <end position="621"/>
    </location>
</feature>
<protein>
    <submittedName>
        <fullName evidence="4">Serine/threonine protein kinase</fullName>
    </submittedName>
</protein>
<keyword evidence="4" id="KW-0723">Serine/threonine-protein kinase</keyword>
<dbReference type="SUPFAM" id="SSF56112">
    <property type="entry name" value="Protein kinase-like (PK-like)"/>
    <property type="match status" value="1"/>
</dbReference>
<dbReference type="InterPro" id="IPR000719">
    <property type="entry name" value="Prot_kinase_dom"/>
</dbReference>
<evidence type="ECO:0000313" key="4">
    <source>
        <dbReference type="EMBL" id="STX61305.1"/>
    </source>
</evidence>
<feature type="region of interest" description="Disordered" evidence="1">
    <location>
        <begin position="1"/>
        <end position="29"/>
    </location>
</feature>
<dbReference type="InterPro" id="IPR011009">
    <property type="entry name" value="Kinase-like_dom_sf"/>
</dbReference>
<dbReference type="PANTHER" id="PTHR44167">
    <property type="entry name" value="OVARIAN-SPECIFIC SERINE/THREONINE-PROTEIN KINASE LOK-RELATED"/>
    <property type="match status" value="1"/>
</dbReference>
<organism evidence="4 6">
    <name type="scientific">Legionella moravica</name>
    <dbReference type="NCBI Taxonomy" id="39962"/>
    <lineage>
        <taxon>Bacteria</taxon>
        <taxon>Pseudomonadati</taxon>
        <taxon>Pseudomonadota</taxon>
        <taxon>Gammaproteobacteria</taxon>
        <taxon>Legionellales</taxon>
        <taxon>Legionellaceae</taxon>
        <taxon>Legionella</taxon>
    </lineage>
</organism>
<reference evidence="4 6" key="2">
    <citation type="submission" date="2018-06" db="EMBL/GenBank/DDBJ databases">
        <authorList>
            <consortium name="Pathogen Informatics"/>
            <person name="Doyle S."/>
        </authorList>
    </citation>
    <scope>NUCLEOTIDE SEQUENCE [LARGE SCALE GENOMIC DNA]</scope>
    <source>
        <strain evidence="4 6">NCTC12239</strain>
    </source>
</reference>
<dbReference type="GO" id="GO:0005524">
    <property type="term" value="F:ATP binding"/>
    <property type="evidence" value="ECO:0007669"/>
    <property type="project" value="InterPro"/>
</dbReference>
<dbReference type="GO" id="GO:0004674">
    <property type="term" value="F:protein serine/threonine kinase activity"/>
    <property type="evidence" value="ECO:0007669"/>
    <property type="project" value="UniProtKB-KW"/>
</dbReference>
<sequence>MLSKLLQRKPKLPPTKPMPRLSNFAHGALPRSGMDKFTREINQLIDQYNQQDKDSGKIDTLKEIQKKIQEVDYKYKPSQIAGSPGYQAAHDTLFKEIQYQRTSLGISSFSSSKKSSSLTEVIANMSPEKINQLLDILNKGRAAYLDVLNKGRAADLDTELKELYPAADKSEEANAFRQFLKNHEISFLGGGNSKNFKVTRLKDGSESVLKVDYRLNMPRNIESHLREKLGDKFAPIDAERTAIGKDYDGDPIQRTILVTEFCKGGSVDQQRAQLTTVPELVENTGKIFEQMSTTLLEIQEAGCMFPDAKITNWLVDEENKIRLADTKSFLFTDKDGQYRPGIPGNEYSGMLSTPGFRPPELGEYTLSADSVHAYILGKNLYYYTSGKRANGDDGAHYNFDSDVFKTKEGADYKELIKGLIKPDPSERMPIREAVDRLFMINNPEFKNVFTDLKKLKFSEHDQVMNDYIRDKQKQINSATNSGERDTILKELETTVSRLKADKASQEVKEVINGFKEKAGFFTVGMNAKATRIENEMSKLSIEERCNFFGSAKSEHVLKAIASHRYWGSSGKTYLTKDGAIDQDKAAQSFKEFKSKFKTQMDTPKQQKDEEHVKNEERSFKI</sequence>
<keyword evidence="4" id="KW-0418">Kinase</keyword>
<evidence type="ECO:0000313" key="3">
    <source>
        <dbReference type="EMBL" id="KTD34699.1"/>
    </source>
</evidence>
<evidence type="ECO:0000313" key="5">
    <source>
        <dbReference type="Proteomes" id="UP000054985"/>
    </source>
</evidence>
<reference evidence="3 5" key="1">
    <citation type="submission" date="2015-11" db="EMBL/GenBank/DDBJ databases">
        <title>Genomic analysis of 38 Legionella species identifies large and diverse effector repertoires.</title>
        <authorList>
            <person name="Burstein D."/>
            <person name="Amaro F."/>
            <person name="Zusman T."/>
            <person name="Lifshitz Z."/>
            <person name="Cohen O."/>
            <person name="Gilbert J.A."/>
            <person name="Pupko T."/>
            <person name="Shuman H.A."/>
            <person name="Segal G."/>
        </authorList>
    </citation>
    <scope>NUCLEOTIDE SEQUENCE [LARGE SCALE GENOMIC DNA]</scope>
    <source>
        <strain evidence="3 5">ATCC 43877</strain>
    </source>
</reference>
<name>A0A378JRF7_9GAMM</name>
<dbReference type="Proteomes" id="UP000054985">
    <property type="component" value="Unassembled WGS sequence"/>
</dbReference>
<keyword evidence="4" id="KW-0808">Transferase</keyword>
<dbReference type="SMART" id="SM00220">
    <property type="entry name" value="S_TKc"/>
    <property type="match status" value="1"/>
</dbReference>
<dbReference type="EMBL" id="UGOG01000001">
    <property type="protein sequence ID" value="STX61305.1"/>
    <property type="molecule type" value="Genomic_DNA"/>
</dbReference>
<keyword evidence="5" id="KW-1185">Reference proteome</keyword>
<dbReference type="RefSeq" id="WP_081675697.1">
    <property type="nucleotide sequence ID" value="NZ_CAAAJG010000004.1"/>
</dbReference>
<dbReference type="STRING" id="39962.Lmor_1232"/>
<feature type="domain" description="Protein kinase" evidence="2">
    <location>
        <begin position="182"/>
        <end position="439"/>
    </location>
</feature>
<evidence type="ECO:0000259" key="2">
    <source>
        <dbReference type="PROSITE" id="PS50011"/>
    </source>
</evidence>
<evidence type="ECO:0000313" key="6">
    <source>
        <dbReference type="Proteomes" id="UP000254040"/>
    </source>
</evidence>
<dbReference type="PROSITE" id="PS50011">
    <property type="entry name" value="PROTEIN_KINASE_DOM"/>
    <property type="match status" value="1"/>
</dbReference>
<proteinExistence type="predicted"/>
<dbReference type="Proteomes" id="UP000254040">
    <property type="component" value="Unassembled WGS sequence"/>
</dbReference>
<dbReference type="EMBL" id="LNYN01000019">
    <property type="protein sequence ID" value="KTD34699.1"/>
    <property type="molecule type" value="Genomic_DNA"/>
</dbReference>
<dbReference type="Gene3D" id="1.10.510.10">
    <property type="entry name" value="Transferase(Phosphotransferase) domain 1"/>
    <property type="match status" value="1"/>
</dbReference>
<dbReference type="AlphaFoldDB" id="A0A378JRF7"/>
<feature type="compositionally biased region" description="Basic and acidic residues" evidence="1">
    <location>
        <begin position="604"/>
        <end position="621"/>
    </location>
</feature>
<accession>A0A378JRF7</accession>